<name>A0ABY4T206_9GAMM</name>
<dbReference type="InterPro" id="IPR050396">
    <property type="entry name" value="Glycosyltr_51/Transpeptidase"/>
</dbReference>
<dbReference type="InterPro" id="IPR023346">
    <property type="entry name" value="Lysozyme-like_dom_sf"/>
</dbReference>
<evidence type="ECO:0000259" key="28">
    <source>
        <dbReference type="Pfam" id="PF00905"/>
    </source>
</evidence>
<evidence type="ECO:0000256" key="6">
    <source>
        <dbReference type="ARBA" id="ARBA00012448"/>
    </source>
</evidence>
<dbReference type="RefSeq" id="WP_250338865.1">
    <property type="nucleotide sequence ID" value="NZ_CP063231.1"/>
</dbReference>
<evidence type="ECO:0000256" key="9">
    <source>
        <dbReference type="ARBA" id="ARBA00022519"/>
    </source>
</evidence>
<keyword evidence="15" id="KW-0378">Hydrolase</keyword>
<comment type="catalytic activity">
    <reaction evidence="26">
        <text>[GlcNAc-(1-&gt;4)-Mur2Ac(oyl-L-Ala-gamma-D-Glu-L-Lys-D-Ala-D-Ala)](n)-di-trans,octa-cis-undecaprenyl diphosphate + beta-D-GlcNAc-(1-&gt;4)-Mur2Ac(oyl-L-Ala-gamma-D-Glu-L-Lys-D-Ala-D-Ala)-di-trans,octa-cis-undecaprenyl diphosphate = [GlcNAc-(1-&gt;4)-Mur2Ac(oyl-L-Ala-gamma-D-Glu-L-Lys-D-Ala-D-Ala)](n+1)-di-trans,octa-cis-undecaprenyl diphosphate + di-trans,octa-cis-undecaprenyl diphosphate + H(+)</text>
        <dbReference type="Rhea" id="RHEA:23708"/>
        <dbReference type="Rhea" id="RHEA-COMP:9602"/>
        <dbReference type="Rhea" id="RHEA-COMP:9603"/>
        <dbReference type="ChEBI" id="CHEBI:15378"/>
        <dbReference type="ChEBI" id="CHEBI:58405"/>
        <dbReference type="ChEBI" id="CHEBI:60033"/>
        <dbReference type="ChEBI" id="CHEBI:78435"/>
        <dbReference type="EC" id="2.4.99.28"/>
    </reaction>
</comment>
<protein>
    <recommendedName>
        <fullName evidence="7">Penicillin-binding protein 1A</fullName>
        <ecNumber evidence="25">2.4.99.28</ecNumber>
        <ecNumber evidence="6">3.4.16.4</ecNumber>
    </recommendedName>
</protein>
<evidence type="ECO:0000256" key="7">
    <source>
        <dbReference type="ARBA" id="ARBA00018638"/>
    </source>
</evidence>
<dbReference type="Pfam" id="PF00905">
    <property type="entry name" value="Transpeptidase"/>
    <property type="match status" value="1"/>
</dbReference>
<reference evidence="31" key="1">
    <citation type="submission" date="2020-10" db="EMBL/GenBank/DDBJ databases">
        <title>Whole-genome sequence of Luteibacter sp. EIF3.</title>
        <authorList>
            <person name="Friedrich I."/>
            <person name="Hertel R."/>
            <person name="Daniel R."/>
        </authorList>
    </citation>
    <scope>NUCLEOTIDE SEQUENCE</scope>
    <source>
        <strain evidence="31">EIF3</strain>
    </source>
</reference>
<evidence type="ECO:0000256" key="10">
    <source>
        <dbReference type="ARBA" id="ARBA00022645"/>
    </source>
</evidence>
<evidence type="ECO:0000256" key="2">
    <source>
        <dbReference type="ARBA" id="ARBA00004249"/>
    </source>
</evidence>
<keyword evidence="10" id="KW-0121">Carboxypeptidase</keyword>
<keyword evidence="16" id="KW-0133">Cell shape</keyword>
<dbReference type="Gene3D" id="3.40.710.10">
    <property type="entry name" value="DD-peptidase/beta-lactamase superfamily"/>
    <property type="match status" value="2"/>
</dbReference>
<dbReference type="InterPro" id="IPR001264">
    <property type="entry name" value="Glyco_trans_51"/>
</dbReference>
<evidence type="ECO:0000256" key="23">
    <source>
        <dbReference type="ARBA" id="ARBA00023316"/>
    </source>
</evidence>
<evidence type="ECO:0000256" key="5">
    <source>
        <dbReference type="ARBA" id="ARBA00007739"/>
    </source>
</evidence>
<keyword evidence="11" id="KW-0645">Protease</keyword>
<evidence type="ECO:0000256" key="17">
    <source>
        <dbReference type="ARBA" id="ARBA00022968"/>
    </source>
</evidence>
<proteinExistence type="inferred from homology"/>
<dbReference type="InterPro" id="IPR001460">
    <property type="entry name" value="PCN-bd_Tpept"/>
</dbReference>
<evidence type="ECO:0000256" key="4">
    <source>
        <dbReference type="ARBA" id="ARBA00007090"/>
    </source>
</evidence>
<comment type="similarity">
    <text evidence="5">In the N-terminal section; belongs to the glycosyltransferase 51 family.</text>
</comment>
<evidence type="ECO:0000256" key="15">
    <source>
        <dbReference type="ARBA" id="ARBA00022801"/>
    </source>
</evidence>
<keyword evidence="20 27" id="KW-0472">Membrane</keyword>
<dbReference type="Pfam" id="PF17092">
    <property type="entry name" value="PCB_OB"/>
    <property type="match status" value="1"/>
</dbReference>
<keyword evidence="22" id="KW-0511">Multifunctional enzyme</keyword>
<accession>A0ABY4T206</accession>
<comment type="pathway">
    <text evidence="3">Cell wall biogenesis; peptidoglycan biosynthesis.</text>
</comment>
<evidence type="ECO:0000256" key="8">
    <source>
        <dbReference type="ARBA" id="ARBA00022475"/>
    </source>
</evidence>
<keyword evidence="13" id="KW-0808">Transferase</keyword>
<dbReference type="SUPFAM" id="SSF56601">
    <property type="entry name" value="beta-lactamase/transpeptidase-like"/>
    <property type="match status" value="1"/>
</dbReference>
<keyword evidence="21" id="KW-0046">Antibiotic resistance</keyword>
<feature type="domain" description="Glycosyl transferase family 51" evidence="29">
    <location>
        <begin position="59"/>
        <end position="234"/>
    </location>
</feature>
<dbReference type="InterPro" id="IPR036950">
    <property type="entry name" value="PBP_transglycosylase"/>
</dbReference>
<keyword evidence="8" id="KW-1003">Cell membrane</keyword>
<evidence type="ECO:0000256" key="18">
    <source>
        <dbReference type="ARBA" id="ARBA00022984"/>
    </source>
</evidence>
<dbReference type="SUPFAM" id="SSF53955">
    <property type="entry name" value="Lysozyme-like"/>
    <property type="match status" value="1"/>
</dbReference>
<feature type="domain" description="Penicillin-binding protein OB-like" evidence="30">
    <location>
        <begin position="321"/>
        <end position="453"/>
    </location>
</feature>
<dbReference type="EC" id="3.4.16.4" evidence="6"/>
<dbReference type="InterPro" id="IPR012338">
    <property type="entry name" value="Beta-lactam/transpept-like"/>
</dbReference>
<evidence type="ECO:0000259" key="30">
    <source>
        <dbReference type="Pfam" id="PF17092"/>
    </source>
</evidence>
<keyword evidence="17" id="KW-0735">Signal-anchor</keyword>
<comment type="similarity">
    <text evidence="4">In the C-terminal section; belongs to the transpeptidase family.</text>
</comment>
<keyword evidence="9" id="KW-0997">Cell inner membrane</keyword>
<keyword evidence="12" id="KW-0328">Glycosyltransferase</keyword>
<evidence type="ECO:0000313" key="31">
    <source>
        <dbReference type="EMBL" id="URL58107.1"/>
    </source>
</evidence>
<keyword evidence="18" id="KW-0573">Peptidoglycan synthesis</keyword>
<evidence type="ECO:0000256" key="11">
    <source>
        <dbReference type="ARBA" id="ARBA00022670"/>
    </source>
</evidence>
<keyword evidence="14 27" id="KW-0812">Transmembrane</keyword>
<evidence type="ECO:0000256" key="1">
    <source>
        <dbReference type="ARBA" id="ARBA00002624"/>
    </source>
</evidence>
<evidence type="ECO:0000256" key="20">
    <source>
        <dbReference type="ARBA" id="ARBA00023136"/>
    </source>
</evidence>
<evidence type="ECO:0000313" key="32">
    <source>
        <dbReference type="Proteomes" id="UP001056681"/>
    </source>
</evidence>
<evidence type="ECO:0000256" key="13">
    <source>
        <dbReference type="ARBA" id="ARBA00022679"/>
    </source>
</evidence>
<keyword evidence="19 27" id="KW-1133">Transmembrane helix</keyword>
<keyword evidence="23" id="KW-0961">Cell wall biogenesis/degradation</keyword>
<organism evidence="31 32">
    <name type="scientific">Luteibacter flocculans</name>
    <dbReference type="NCBI Taxonomy" id="2780091"/>
    <lineage>
        <taxon>Bacteria</taxon>
        <taxon>Pseudomonadati</taxon>
        <taxon>Pseudomonadota</taxon>
        <taxon>Gammaproteobacteria</taxon>
        <taxon>Lysobacterales</taxon>
        <taxon>Rhodanobacteraceae</taxon>
        <taxon>Luteibacter</taxon>
    </lineage>
</organism>
<comment type="catalytic activity">
    <reaction evidence="24">
        <text>Preferential cleavage: (Ac)2-L-Lys-D-Ala-|-D-Ala. Also transpeptidation of peptidyl-alanyl moieties that are N-acyl substituents of D-alanine.</text>
        <dbReference type="EC" id="3.4.16.4"/>
    </reaction>
</comment>
<comment type="subcellular location">
    <subcellularLocation>
        <location evidence="2">Cell inner membrane</location>
        <topology evidence="2">Single-pass type II membrane protein</topology>
    </subcellularLocation>
</comment>
<gene>
    <name evidence="31" type="ORF">IM816_16130</name>
</gene>
<evidence type="ECO:0000256" key="24">
    <source>
        <dbReference type="ARBA" id="ARBA00034000"/>
    </source>
</evidence>
<evidence type="ECO:0000256" key="22">
    <source>
        <dbReference type="ARBA" id="ARBA00023268"/>
    </source>
</evidence>
<dbReference type="Gene3D" id="2.40.50.140">
    <property type="entry name" value="Nucleic acid-binding proteins"/>
    <property type="match status" value="1"/>
</dbReference>
<evidence type="ECO:0000256" key="19">
    <source>
        <dbReference type="ARBA" id="ARBA00022989"/>
    </source>
</evidence>
<sequence length="857" mass="92791">MRILKRLLRYALYLALAGILFVVGAVGVAYWLLAPRLPSVAVLRDYHMQVPLRVLSSDGRLIASFGETRRIPVRIADVPARLKNAVLSAEDADFYSHPGVDWHGIARAGIHVILSGGDKGPGGSTITQQVARNFFLSPEKLYSRKLTEMFIALRMENELTKDQILELYINKMFLGHRSYGLAAAASYYYGKTLDQLTVAESAALASTFQLPSVVNPLNNPKRLLARRDWVLGQMLSNRFITKAEYDEAIKEPNDAFPHEQQIEVDAPYLAEMVRQQVLEKLGNDALTEGYVVHTTVPSDSQAAANEALRGRLSAYDRRHGYRGPEGHEELPAQAGPDDYDRVLAGYTSVAGMMPGIVTETGAKEAKVYLSPKETVTLDLASIAWARPYVNEGRAGAAPTRVDAVLKRGDVVRLIHTAKDDVAEAVAAEEGKPAPDAKAEPAKLEWRLTQIPAVQAALVALDPEDGAVRALVGGFSFVRSKFNRAVMAARQPGSSFKPYLYSAAFDRGFTPASIVNDAPVAFPDPSRPDGMWTPANDDNKFDGPMRLREALVKSKNLVSVRLLDAIGVRYARDYVTRFGFTPDALPQNLSLALGTASVSPMAMARGYAVFANGGYLVTPYFIARIDDRDGKPVYVANPERACAECQERLLNPTPPGPPTQPSTALIPARPATAGTAAGGGTGEAVLPADAHASASEAPKLAPHVIDVRNDYLVTSLMQDVVKRGTGAAARALGRDDLAGKTGSTNDHRDAWFVGFNGDVSTAVWVGFDDFSSLGRGEFGAKAALPIWMDYMGAVLKDKPSHTLAMPPGIATVQIDPSSGLPSPGGMNEIMKVEDVDRLREQAAQKQQEDQQEHAYDIF</sequence>
<evidence type="ECO:0000256" key="3">
    <source>
        <dbReference type="ARBA" id="ARBA00004752"/>
    </source>
</evidence>
<dbReference type="NCBIfam" id="TIGR02074">
    <property type="entry name" value="PBP_1a_fam"/>
    <property type="match status" value="1"/>
</dbReference>
<evidence type="ECO:0000256" key="14">
    <source>
        <dbReference type="ARBA" id="ARBA00022692"/>
    </source>
</evidence>
<dbReference type="InterPro" id="IPR012340">
    <property type="entry name" value="NA-bd_OB-fold"/>
</dbReference>
<dbReference type="EC" id="2.4.99.28" evidence="25"/>
<evidence type="ECO:0000256" key="16">
    <source>
        <dbReference type="ARBA" id="ARBA00022960"/>
    </source>
</evidence>
<keyword evidence="32" id="KW-1185">Reference proteome</keyword>
<comment type="function">
    <text evidence="1">Cell wall formation. Synthesis of cross-linked peptidoglycan from the lipid intermediates. The enzyme has a penicillin-insensitive transglycosylase N-terminal domain (formation of linear glycan strands) and a penicillin-sensitive transpeptidase C-terminal domain (cross-linking of the peptide subunits).</text>
</comment>
<dbReference type="Gene3D" id="1.10.3810.10">
    <property type="entry name" value="Biosynthetic peptidoglycan transglycosylase-like"/>
    <property type="match status" value="1"/>
</dbReference>
<dbReference type="InterPro" id="IPR031376">
    <property type="entry name" value="PCB_OB"/>
</dbReference>
<dbReference type="PANTHER" id="PTHR32282:SF27">
    <property type="entry name" value="PENICILLIN-BINDING PROTEIN 1A"/>
    <property type="match status" value="1"/>
</dbReference>
<feature type="transmembrane region" description="Helical" evidence="27">
    <location>
        <begin position="12"/>
        <end position="33"/>
    </location>
</feature>
<evidence type="ECO:0000259" key="29">
    <source>
        <dbReference type="Pfam" id="PF00912"/>
    </source>
</evidence>
<dbReference type="EMBL" id="CP063231">
    <property type="protein sequence ID" value="URL58107.1"/>
    <property type="molecule type" value="Genomic_DNA"/>
</dbReference>
<feature type="domain" description="Penicillin-binding protein transpeptidase" evidence="28">
    <location>
        <begin position="456"/>
        <end position="633"/>
    </location>
</feature>
<evidence type="ECO:0000256" key="25">
    <source>
        <dbReference type="ARBA" id="ARBA00044770"/>
    </source>
</evidence>
<evidence type="ECO:0000256" key="12">
    <source>
        <dbReference type="ARBA" id="ARBA00022676"/>
    </source>
</evidence>
<dbReference type="Proteomes" id="UP001056681">
    <property type="component" value="Chromosome"/>
</dbReference>
<evidence type="ECO:0000256" key="21">
    <source>
        <dbReference type="ARBA" id="ARBA00023251"/>
    </source>
</evidence>
<dbReference type="PANTHER" id="PTHR32282">
    <property type="entry name" value="BINDING PROTEIN TRANSPEPTIDASE, PUTATIVE-RELATED"/>
    <property type="match status" value="1"/>
</dbReference>
<dbReference type="Pfam" id="PF00912">
    <property type="entry name" value="Transgly"/>
    <property type="match status" value="1"/>
</dbReference>
<evidence type="ECO:0000256" key="26">
    <source>
        <dbReference type="ARBA" id="ARBA00049902"/>
    </source>
</evidence>
<evidence type="ECO:0000256" key="27">
    <source>
        <dbReference type="SAM" id="Phobius"/>
    </source>
</evidence>